<protein>
    <submittedName>
        <fullName evidence="1">Uncharacterized protein</fullName>
    </submittedName>
</protein>
<dbReference type="AlphaFoldDB" id="A0A401ULW0"/>
<dbReference type="RefSeq" id="WP_185732675.1">
    <property type="nucleotide sequence ID" value="NZ_BHYK01000010.1"/>
</dbReference>
<keyword evidence="2" id="KW-1185">Reference proteome</keyword>
<sequence length="153" mass="17777">MNKSKKKSNIPRHKRLDRASRLLAAEHWIPKYEGENIIKGYSKHFAVDKICAINELQMLGYKINPDYVNQLNGTLEGQKKVKEQQRQLQKEKKIAETYSNSDDTFYYIAGYTSGGASYGISWEECEIDKYETEEDFSSQDIILYTSEDDDIPF</sequence>
<dbReference type="EMBL" id="BHYK01000010">
    <property type="protein sequence ID" value="GCD10523.1"/>
    <property type="molecule type" value="Genomic_DNA"/>
</dbReference>
<organism evidence="1 2">
    <name type="scientific">Clostridium tagluense</name>
    <dbReference type="NCBI Taxonomy" id="360422"/>
    <lineage>
        <taxon>Bacteria</taxon>
        <taxon>Bacillati</taxon>
        <taxon>Bacillota</taxon>
        <taxon>Clostridia</taxon>
        <taxon>Eubacteriales</taxon>
        <taxon>Clostridiaceae</taxon>
        <taxon>Clostridium</taxon>
    </lineage>
</organism>
<gene>
    <name evidence="1" type="ORF">Ctaglu_21460</name>
</gene>
<accession>A0A401ULW0</accession>
<proteinExistence type="predicted"/>
<evidence type="ECO:0000313" key="1">
    <source>
        <dbReference type="EMBL" id="GCD10523.1"/>
    </source>
</evidence>
<dbReference type="Proteomes" id="UP000287872">
    <property type="component" value="Unassembled WGS sequence"/>
</dbReference>
<name>A0A401ULW0_9CLOT</name>
<comment type="caution">
    <text evidence="1">The sequence shown here is derived from an EMBL/GenBank/DDBJ whole genome shotgun (WGS) entry which is preliminary data.</text>
</comment>
<reference evidence="1 2" key="1">
    <citation type="submission" date="2018-11" db="EMBL/GenBank/DDBJ databases">
        <title>Genome sequencing and assembly of Clostridium tagluense strain A121.</title>
        <authorList>
            <person name="Murakami T."/>
            <person name="Segawa T."/>
            <person name="Shcherbakova V.A."/>
            <person name="Mori H."/>
            <person name="Yoshimura Y."/>
        </authorList>
    </citation>
    <scope>NUCLEOTIDE SEQUENCE [LARGE SCALE GENOMIC DNA]</scope>
    <source>
        <strain evidence="1 2">A121</strain>
    </source>
</reference>
<evidence type="ECO:0000313" key="2">
    <source>
        <dbReference type="Proteomes" id="UP000287872"/>
    </source>
</evidence>